<evidence type="ECO:0000256" key="6">
    <source>
        <dbReference type="SAM" id="Phobius"/>
    </source>
</evidence>
<accession>A0A0N5AE25</accession>
<dbReference type="STRING" id="451379.A0A0N5AE25"/>
<dbReference type="SUPFAM" id="SSF144091">
    <property type="entry name" value="Rhomboid-like"/>
    <property type="match status" value="1"/>
</dbReference>
<evidence type="ECO:0000313" key="8">
    <source>
        <dbReference type="Proteomes" id="UP000046393"/>
    </source>
</evidence>
<dbReference type="PANTHER" id="PTHR45840">
    <property type="entry name" value="RHOMBOID-RELATED PROTEIN"/>
    <property type="match status" value="1"/>
</dbReference>
<evidence type="ECO:0000256" key="1">
    <source>
        <dbReference type="ARBA" id="ARBA00004141"/>
    </source>
</evidence>
<keyword evidence="5 6" id="KW-0472">Membrane</keyword>
<dbReference type="Proteomes" id="UP000046393">
    <property type="component" value="Unplaced"/>
</dbReference>
<evidence type="ECO:0000313" key="9">
    <source>
        <dbReference type="WBParaSite" id="SMUV_0000246301-mRNA-1"/>
    </source>
</evidence>
<dbReference type="InterPro" id="IPR022764">
    <property type="entry name" value="Peptidase_S54_rhomboid_dom"/>
</dbReference>
<feature type="transmembrane region" description="Helical" evidence="6">
    <location>
        <begin position="12"/>
        <end position="33"/>
    </location>
</feature>
<feature type="domain" description="Peptidase S54 rhomboid" evidence="7">
    <location>
        <begin position="2"/>
        <end position="113"/>
    </location>
</feature>
<proteinExistence type="inferred from homology"/>
<dbReference type="InterPro" id="IPR035952">
    <property type="entry name" value="Rhomboid-like_sf"/>
</dbReference>
<evidence type="ECO:0000256" key="2">
    <source>
        <dbReference type="ARBA" id="ARBA00009045"/>
    </source>
</evidence>
<dbReference type="WBParaSite" id="SMUV_0000246301-mRNA-1">
    <property type="protein sequence ID" value="SMUV_0000246301-mRNA-1"/>
    <property type="gene ID" value="SMUV_0000246301"/>
</dbReference>
<dbReference type="Pfam" id="PF01694">
    <property type="entry name" value="Rhomboid"/>
    <property type="match status" value="1"/>
</dbReference>
<dbReference type="Gene3D" id="1.20.1540.10">
    <property type="entry name" value="Rhomboid-like"/>
    <property type="match status" value="1"/>
</dbReference>
<keyword evidence="8" id="KW-1185">Reference proteome</keyword>
<dbReference type="InterPro" id="IPR051739">
    <property type="entry name" value="Rhomboid_IM_Serine_Proteases"/>
</dbReference>
<keyword evidence="4 6" id="KW-1133">Transmembrane helix</keyword>
<reference evidence="9" key="1">
    <citation type="submission" date="2017-02" db="UniProtKB">
        <authorList>
            <consortium name="WormBaseParasite"/>
        </authorList>
    </citation>
    <scope>IDENTIFICATION</scope>
</reference>
<evidence type="ECO:0000256" key="5">
    <source>
        <dbReference type="ARBA" id="ARBA00023136"/>
    </source>
</evidence>
<dbReference type="GO" id="GO:0004252">
    <property type="term" value="F:serine-type endopeptidase activity"/>
    <property type="evidence" value="ECO:0007669"/>
    <property type="project" value="InterPro"/>
</dbReference>
<dbReference type="GO" id="GO:0016020">
    <property type="term" value="C:membrane"/>
    <property type="evidence" value="ECO:0007669"/>
    <property type="project" value="UniProtKB-SubCell"/>
</dbReference>
<feature type="transmembrane region" description="Helical" evidence="6">
    <location>
        <begin position="40"/>
        <end position="62"/>
    </location>
</feature>
<evidence type="ECO:0000256" key="4">
    <source>
        <dbReference type="ARBA" id="ARBA00022989"/>
    </source>
</evidence>
<keyword evidence="3 6" id="KW-0812">Transmembrane</keyword>
<sequence length="145" mass="15780">MQVVVGTMTEPIIGSGATVFIYLSGTVAGALVTTIADSRIYLIGASAAVYAILAAYIVLVIFNNSSKSKTYCWLTVAFVIVFCDTFLAVSEEYRKNSLLNLSIAYTAHFGGMVTDDEASNIGRIASRRGMELANFFHWGLHFLYL</sequence>
<evidence type="ECO:0000259" key="7">
    <source>
        <dbReference type="Pfam" id="PF01694"/>
    </source>
</evidence>
<protein>
    <submittedName>
        <fullName evidence="9">Rhomboid domain-containing protein</fullName>
    </submittedName>
</protein>
<evidence type="ECO:0000256" key="3">
    <source>
        <dbReference type="ARBA" id="ARBA00022692"/>
    </source>
</evidence>
<feature type="transmembrane region" description="Helical" evidence="6">
    <location>
        <begin position="68"/>
        <end position="89"/>
    </location>
</feature>
<dbReference type="AlphaFoldDB" id="A0A0N5AE25"/>
<dbReference type="PANTHER" id="PTHR45840:SF2">
    <property type="entry name" value="PROTEIN RHOMBOID-RELATED"/>
    <property type="match status" value="1"/>
</dbReference>
<name>A0A0N5AE25_9BILA</name>
<comment type="similarity">
    <text evidence="2">Belongs to the peptidase S54 family.</text>
</comment>
<organism evidence="8 9">
    <name type="scientific">Syphacia muris</name>
    <dbReference type="NCBI Taxonomy" id="451379"/>
    <lineage>
        <taxon>Eukaryota</taxon>
        <taxon>Metazoa</taxon>
        <taxon>Ecdysozoa</taxon>
        <taxon>Nematoda</taxon>
        <taxon>Chromadorea</taxon>
        <taxon>Rhabditida</taxon>
        <taxon>Spirurina</taxon>
        <taxon>Oxyuridomorpha</taxon>
        <taxon>Oxyuroidea</taxon>
        <taxon>Oxyuridae</taxon>
        <taxon>Syphacia</taxon>
    </lineage>
</organism>
<comment type="subcellular location">
    <subcellularLocation>
        <location evidence="1">Membrane</location>
        <topology evidence="1">Multi-pass membrane protein</topology>
    </subcellularLocation>
</comment>